<dbReference type="GO" id="GO:0004806">
    <property type="term" value="F:triacylglycerol lipase activity"/>
    <property type="evidence" value="ECO:0007669"/>
    <property type="project" value="TreeGrafter"/>
</dbReference>
<sequence length="270" mass="29392">MPLLGISGASLEYTTTGSGPHIILVPGAPGSQSVFRFLVPLLARTRTVTTYSRRGLSGSQLRGAQDYPRRLDADADDLAALVRHVADGNAYVFGSSSGAIVALRFLERHPDLPLKTCVAHEPPSIMVLPAEVLPEREGMHRALYALYREKGAPHALETFASFFDDEKYRAGMGLLMDPAASADMRADVTYWLERECPYVFEKVDLEALGKAGDRLVLSVGERSKDGVMGQPTFALMERLGMSEERLLVVPGGHISYITDAEELAATLSRL</sequence>
<dbReference type="GO" id="GO:0046503">
    <property type="term" value="P:glycerolipid catabolic process"/>
    <property type="evidence" value="ECO:0007669"/>
    <property type="project" value="TreeGrafter"/>
</dbReference>
<dbReference type="InterPro" id="IPR000073">
    <property type="entry name" value="AB_hydrolase_1"/>
</dbReference>
<proteinExistence type="predicted"/>
<dbReference type="SUPFAM" id="SSF53474">
    <property type="entry name" value="alpha/beta-Hydrolases"/>
    <property type="match status" value="1"/>
</dbReference>
<protein>
    <submittedName>
        <fullName evidence="3">Putative alpha beta hydrolase fold protein</fullName>
    </submittedName>
</protein>
<gene>
    <name evidence="2" type="ORF">GTA08_BOTSDO06372</name>
    <name evidence="3" type="ORF">GTA08_BOTSDO13968</name>
</gene>
<keyword evidence="3" id="KW-0378">Hydrolase</keyword>
<evidence type="ECO:0000313" key="2">
    <source>
        <dbReference type="EMBL" id="KAF4305874.1"/>
    </source>
</evidence>
<evidence type="ECO:0000259" key="1">
    <source>
        <dbReference type="Pfam" id="PF12697"/>
    </source>
</evidence>
<dbReference type="AlphaFoldDB" id="A0A8H4J087"/>
<organism evidence="3 4">
    <name type="scientific">Botryosphaeria dothidea</name>
    <dbReference type="NCBI Taxonomy" id="55169"/>
    <lineage>
        <taxon>Eukaryota</taxon>
        <taxon>Fungi</taxon>
        <taxon>Dikarya</taxon>
        <taxon>Ascomycota</taxon>
        <taxon>Pezizomycotina</taxon>
        <taxon>Dothideomycetes</taxon>
        <taxon>Dothideomycetes incertae sedis</taxon>
        <taxon>Botryosphaeriales</taxon>
        <taxon>Botryosphaeriaceae</taxon>
        <taxon>Botryosphaeria</taxon>
    </lineage>
</organism>
<evidence type="ECO:0000313" key="3">
    <source>
        <dbReference type="EMBL" id="KAF4310532.1"/>
    </source>
</evidence>
<dbReference type="Proteomes" id="UP000572817">
    <property type="component" value="Unassembled WGS sequence"/>
</dbReference>
<dbReference type="Gene3D" id="3.40.50.1820">
    <property type="entry name" value="alpha/beta hydrolase"/>
    <property type="match status" value="1"/>
</dbReference>
<dbReference type="Pfam" id="PF12697">
    <property type="entry name" value="Abhydrolase_6"/>
    <property type="match status" value="1"/>
</dbReference>
<dbReference type="EMBL" id="WWBZ02000040">
    <property type="protein sequence ID" value="KAF4305874.1"/>
    <property type="molecule type" value="Genomic_DNA"/>
</dbReference>
<dbReference type="InterPro" id="IPR050471">
    <property type="entry name" value="AB_hydrolase"/>
</dbReference>
<dbReference type="OrthoDB" id="408373at2759"/>
<keyword evidence="4" id="KW-1185">Reference proteome</keyword>
<feature type="domain" description="AB hydrolase-1" evidence="1">
    <location>
        <begin position="22"/>
        <end position="265"/>
    </location>
</feature>
<comment type="caution">
    <text evidence="3">The sequence shown here is derived from an EMBL/GenBank/DDBJ whole genome shotgun (WGS) entry which is preliminary data.</text>
</comment>
<reference evidence="3 4" key="1">
    <citation type="submission" date="2020-04" db="EMBL/GenBank/DDBJ databases">
        <title>Genome Assembly and Annotation of Botryosphaeria dothidea sdau 11-99, a Latent Pathogen of Apple Fruit Ring Rot in China.</title>
        <authorList>
            <person name="Yu C."/>
            <person name="Diao Y."/>
            <person name="Lu Q."/>
            <person name="Zhao J."/>
            <person name="Cui S."/>
            <person name="Peng C."/>
            <person name="He B."/>
            <person name="Liu H."/>
        </authorList>
    </citation>
    <scope>NUCLEOTIDE SEQUENCE [LARGE SCALE GENOMIC DNA]</scope>
    <source>
        <strain evidence="4">sdau11-99</strain>
        <strain evidence="3">Sdau11-99</strain>
    </source>
</reference>
<evidence type="ECO:0000313" key="4">
    <source>
        <dbReference type="Proteomes" id="UP000572817"/>
    </source>
</evidence>
<dbReference type="EMBL" id="WWBZ02000014">
    <property type="protein sequence ID" value="KAF4310532.1"/>
    <property type="molecule type" value="Genomic_DNA"/>
</dbReference>
<dbReference type="PANTHER" id="PTHR43433">
    <property type="entry name" value="HYDROLASE, ALPHA/BETA FOLD FAMILY PROTEIN"/>
    <property type="match status" value="1"/>
</dbReference>
<name>A0A8H4J087_9PEZI</name>
<dbReference type="InterPro" id="IPR029058">
    <property type="entry name" value="AB_hydrolase_fold"/>
</dbReference>
<dbReference type="PANTHER" id="PTHR43433:SF5">
    <property type="entry name" value="AB HYDROLASE-1 DOMAIN-CONTAINING PROTEIN"/>
    <property type="match status" value="1"/>
</dbReference>
<accession>A0A8H4J087</accession>